<dbReference type="EMBL" id="GGEC01009456">
    <property type="protein sequence ID" value="MBW89939.1"/>
    <property type="molecule type" value="Transcribed_RNA"/>
</dbReference>
<proteinExistence type="predicted"/>
<evidence type="ECO:0000313" key="1">
    <source>
        <dbReference type="EMBL" id="MBW89939.1"/>
    </source>
</evidence>
<dbReference type="AlphaFoldDB" id="A0A2P2J8Z4"/>
<protein>
    <submittedName>
        <fullName evidence="1">Uncharacterized protein LOC8279198 isoform X1</fullName>
    </submittedName>
</protein>
<sequence length="58" mass="6840">MSGKLQASAFRKNYARHSFLCRAWKINSRQFIWTLQIVKIMVDVVSDHYLEVRGEHSS</sequence>
<organism evidence="1">
    <name type="scientific">Rhizophora mucronata</name>
    <name type="common">Asiatic mangrove</name>
    <dbReference type="NCBI Taxonomy" id="61149"/>
    <lineage>
        <taxon>Eukaryota</taxon>
        <taxon>Viridiplantae</taxon>
        <taxon>Streptophyta</taxon>
        <taxon>Embryophyta</taxon>
        <taxon>Tracheophyta</taxon>
        <taxon>Spermatophyta</taxon>
        <taxon>Magnoliopsida</taxon>
        <taxon>eudicotyledons</taxon>
        <taxon>Gunneridae</taxon>
        <taxon>Pentapetalae</taxon>
        <taxon>rosids</taxon>
        <taxon>fabids</taxon>
        <taxon>Malpighiales</taxon>
        <taxon>Rhizophoraceae</taxon>
        <taxon>Rhizophora</taxon>
    </lineage>
</organism>
<reference evidence="1" key="1">
    <citation type="submission" date="2018-02" db="EMBL/GenBank/DDBJ databases">
        <title>Rhizophora mucronata_Transcriptome.</title>
        <authorList>
            <person name="Meera S.P."/>
            <person name="Sreeshan A."/>
            <person name="Augustine A."/>
        </authorList>
    </citation>
    <scope>NUCLEOTIDE SEQUENCE</scope>
    <source>
        <tissue evidence="1">Leaf</tissue>
    </source>
</reference>
<accession>A0A2P2J8Z4</accession>
<name>A0A2P2J8Z4_RHIMU</name>